<dbReference type="AlphaFoldDB" id="A0A8C9TT01"/>
<evidence type="ECO:0000313" key="2">
    <source>
        <dbReference type="Proteomes" id="UP000694397"/>
    </source>
</evidence>
<reference evidence="1" key="2">
    <citation type="submission" date="2025-05" db="UniProtKB">
        <authorList>
            <consortium name="Ensembl"/>
        </authorList>
    </citation>
    <scope>IDENTIFICATION</scope>
</reference>
<protein>
    <submittedName>
        <fullName evidence="1">Uncharacterized protein</fullName>
    </submittedName>
</protein>
<name>A0A8C9TT01_SCLFO</name>
<dbReference type="GeneTree" id="ENSGT01150000288006"/>
<sequence length="43" mass="4999">MGLQAIMQTIMMGKMEMVLPDMYMMNRFMGICFRGPRATSQHL</sequence>
<keyword evidence="2" id="KW-1185">Reference proteome</keyword>
<dbReference type="OrthoDB" id="9572177at2759"/>
<proteinExistence type="predicted"/>
<organism evidence="1 2">
    <name type="scientific">Scleropages formosus</name>
    <name type="common">Asian bonytongue</name>
    <name type="synonym">Osteoglossum formosum</name>
    <dbReference type="NCBI Taxonomy" id="113540"/>
    <lineage>
        <taxon>Eukaryota</taxon>
        <taxon>Metazoa</taxon>
        <taxon>Chordata</taxon>
        <taxon>Craniata</taxon>
        <taxon>Vertebrata</taxon>
        <taxon>Euteleostomi</taxon>
        <taxon>Actinopterygii</taxon>
        <taxon>Neopterygii</taxon>
        <taxon>Teleostei</taxon>
        <taxon>Osteoglossocephala</taxon>
        <taxon>Osteoglossomorpha</taxon>
        <taxon>Osteoglossiformes</taxon>
        <taxon>Osteoglossidae</taxon>
        <taxon>Scleropages</taxon>
    </lineage>
</organism>
<dbReference type="Ensembl" id="ENSSFOT00015066374.1">
    <property type="protein sequence ID" value="ENSSFOP00015057458.1"/>
    <property type="gene ID" value="ENSSFOG00015029951.1"/>
</dbReference>
<dbReference type="Proteomes" id="UP000694397">
    <property type="component" value="Chromosome 11"/>
</dbReference>
<reference evidence="1 2" key="1">
    <citation type="submission" date="2019-04" db="EMBL/GenBank/DDBJ databases">
        <authorList>
            <consortium name="Wellcome Sanger Institute Data Sharing"/>
        </authorList>
    </citation>
    <scope>NUCLEOTIDE SEQUENCE [LARGE SCALE GENOMIC DNA]</scope>
</reference>
<evidence type="ECO:0000313" key="1">
    <source>
        <dbReference type="Ensembl" id="ENSSFOP00015057458.1"/>
    </source>
</evidence>
<accession>A0A8C9TT01</accession>
<dbReference type="Ensembl" id="ENSSFOT00015080728.1">
    <property type="protein sequence ID" value="ENSSFOP00015075817.1"/>
    <property type="gene ID" value="ENSSFOG00015033098.1"/>
</dbReference>